<organism>
    <name type="scientific">Branchiostoma floridae</name>
    <name type="common">Florida lancelet</name>
    <name type="synonym">Amphioxus</name>
    <dbReference type="NCBI Taxonomy" id="7739"/>
    <lineage>
        <taxon>Eukaryota</taxon>
        <taxon>Metazoa</taxon>
        <taxon>Chordata</taxon>
        <taxon>Cephalochordata</taxon>
        <taxon>Leptocardii</taxon>
        <taxon>Amphioxiformes</taxon>
        <taxon>Branchiostomatidae</taxon>
        <taxon>Branchiostoma</taxon>
    </lineage>
</organism>
<dbReference type="Pfam" id="PF00754">
    <property type="entry name" value="F5_F8_type_C"/>
    <property type="match status" value="1"/>
</dbReference>
<evidence type="ECO:0000256" key="1">
    <source>
        <dbReference type="ARBA" id="ARBA00010241"/>
    </source>
</evidence>
<dbReference type="SUPFAM" id="SSF56436">
    <property type="entry name" value="C-type lectin-like"/>
    <property type="match status" value="1"/>
</dbReference>
<sequence length="1980" mass="219160">MTVRELVDGRESDMAGSRIFGITRLHRGSRLACQVRHARGQIEFQYRTGRSELVSSGGAAATAHSCLHVVNFRRRSFGCCRCVVRNHWQTRQQMTPPCTQGFPSWLCQRTATPLLSGKFLVLGTCLLTLLYLYGYGSWSARAGQDVSWTVADVWLPRKGVTDTAERRTPPNASSSGDRPKNEILLHNRVVQVQSRNFVGPTVTDGASPDETKNVATVENVPIRTEFGEGKVWDERRTPTADRSNAHVNTGKPEETQTTPADRRRTGSVSMETESKQTTGTSGDRGAAEAEGENSQDSSGFDMTKELMRRNPEIFASIPRQTLPNYKNPCWFEEVPETELDSNPYRNTHYYSSIRTRLNLLARQFRDRLTDNGKAHLRFRCVPYFYIIGMPKCGTTDLYYRLTKHPDVVGGLVKEPHWWTRRRFGGRIGFHSNLSSPIRDYLDLFDEAAWTIRTRIRNRLFLARQEVVQHNVITGEGSASTMWDNRRWRRELWNTSNNEPPILVANLLRAVQPHARFILTLRNPTERLYSEYLYFTSGNKSVEDFHRRVSLAIDIFNSCLKNSSVRACTYEPTLPVIPNVRLQLGLYEVYLRDWFSIFPLDQILVLRLEDHSKDPQTTMIKIFRFLQLASLCYAPLGMAEGHISDCEITASSRFDYFRAPNRARLNGAWGTGGYAGAWCAAAGDSNPWIQVTFSGREVNVSAVVLQGRQDQDQWVTSYRLMYSADCQTWDTYTDAGNNDVQSGVSDRNTAGVMALSSAVTARCVRINPVTWEGGVESCACLRFELLGCTVREFAEDDCPPGYTGHGPYCYKAFTTAKTFADAQATCATDSKSGKLVIIRDTATQQFVESLRPDPAQPYWIGLDDMTTEGRWVYSDGKPIGSMNRWGSGEPTSADCGYMSPDGTWGATSSGQTKHYICQADPRTCGNTYLQHFLAIPGYKNTATVQTLVHTPGAPPEVCAQACVSSGSCRSFYDDASAGQCLISSENRISSPSSIVPDAGSTLYELRYNNAGYQGCYKDQEWPDRDIEYNTTVSTLNECINHCRGKCRDFAAMQGRDLCFCSNFYGRHGEAAASDCNIDCRNTTLKKCGGNLRSSIYSADRWTPAMLLESLVGFQCLAVNASGSTFTPGYRSCVRDDIRVHWDWKGGVSQLQNRYTGRCLANCGNGQVCMKTCTSSYAAAQAWVCSGMCIVSKYAANAGLADRYLTLKGDGTLMLSAMCSNPGDIQAHWRVFGSPNRRACQADKSSPSDAESKCGKVECGVDWYEVSWPMYTPGVGDDPPTSFTLVLFPASSDLNHWRVAEVPSTNNSYFMDRLSLGEKYYVIITANRPGKVGAAILKDIELKPDPPGDPHVIKTTSSSIYILWNDSTAISEGYRVDYFPEGGSADTIRTVDVQPTTTVVELTDLLPGHKYNATLVTTGLYSVNSVPENVSGETNALKVKISGGDGRALGNRRPYLMDAESETYDANDPNVTSNYVFKWYCKKWIPTTTTAPPTTTITVTPAPTNTTTHFTSSAANATTLYFNTTSTSYFNTTAMANSSMHNNANATTPTMSTSIPKTSRQPQHAESAMPVSYQDGLAVVHSHCETGNYELLWEGDAKIFLDTSDLEPNTTYVIKVTASKEMLHPLGYTYIGEESFEQNVFIVEGDPPMMSINCIRNCLWAVDVTESLALRGNCDSCQKNSELTYKWELFREVNDTIVEIHDWHSLTSTGMLYETNFSASCELTGWTGELEPRLTYEFTSQVNAQVTQLASVTRMSIFTVPLDLVAGDPASACAVLVNVQGLLGGVLRANTTVRPQVIPPVQTHAENCRHVFERMCEIQELLLAEEYKAALLAVERLVTYFNFLQNHIGTDSRTALNSYGLTSVVNQVLSSTDITGINSTCIGHDSTDTPWGAAITFPDSWLNITTVDGIIAALSVPVTATGSNGKMEEFYEYARSATAKMVMVSQNSMAGPALLERAADSIKALIDGKVSLDAQVCQSTLQ</sequence>
<dbReference type="InterPro" id="IPR036116">
    <property type="entry name" value="FN3_sf"/>
</dbReference>
<dbReference type="InterPro" id="IPR016187">
    <property type="entry name" value="CTDL_fold"/>
</dbReference>
<reference evidence="8" key="1">
    <citation type="journal article" date="2008" name="Nature">
        <title>The amphioxus genome and the evolution of the chordate karyotype.</title>
        <authorList>
            <consortium name="US DOE Joint Genome Institute (JGI-PGF)"/>
            <person name="Putnam N.H."/>
            <person name="Butts T."/>
            <person name="Ferrier D.E.K."/>
            <person name="Furlong R.F."/>
            <person name="Hellsten U."/>
            <person name="Kawashima T."/>
            <person name="Robinson-Rechavi M."/>
            <person name="Shoguchi E."/>
            <person name="Terry A."/>
            <person name="Yu J.-K."/>
            <person name="Benito-Gutierrez E.L."/>
            <person name="Dubchak I."/>
            <person name="Garcia-Fernandez J."/>
            <person name="Gibson-Brown J.J."/>
            <person name="Grigoriev I.V."/>
            <person name="Horton A.C."/>
            <person name="de Jong P.J."/>
            <person name="Jurka J."/>
            <person name="Kapitonov V.V."/>
            <person name="Kohara Y."/>
            <person name="Kuroki Y."/>
            <person name="Lindquist E."/>
            <person name="Lucas S."/>
            <person name="Osoegawa K."/>
            <person name="Pennacchio L.A."/>
            <person name="Salamov A.A."/>
            <person name="Satou Y."/>
            <person name="Sauka-Spengler T."/>
            <person name="Schmutz J."/>
            <person name="Shin-I T."/>
            <person name="Toyoda A."/>
            <person name="Bronner-Fraser M."/>
            <person name="Fujiyama A."/>
            <person name="Holland L.Z."/>
            <person name="Holland P.W.H."/>
            <person name="Satoh N."/>
            <person name="Rokhsar D.S."/>
        </authorList>
    </citation>
    <scope>NUCLEOTIDE SEQUENCE [LARGE SCALE GENOMIC DNA]</scope>
    <source>
        <strain evidence="8">S238N-H82</strain>
        <tissue evidence="8">Testes</tissue>
    </source>
</reference>
<dbReference type="InterPro" id="IPR003961">
    <property type="entry name" value="FN3_dom"/>
</dbReference>
<dbReference type="SMART" id="SM00034">
    <property type="entry name" value="CLECT"/>
    <property type="match status" value="1"/>
</dbReference>
<dbReference type="Pfam" id="PF01822">
    <property type="entry name" value="WSC"/>
    <property type="match status" value="1"/>
</dbReference>
<feature type="domain" description="F5/8 type C" evidence="3">
    <location>
        <begin position="631"/>
        <end position="787"/>
    </location>
</feature>
<dbReference type="Pfam" id="PF00024">
    <property type="entry name" value="PAN_1"/>
    <property type="match status" value="1"/>
</dbReference>
<dbReference type="Pfam" id="PF00041">
    <property type="entry name" value="fn3"/>
    <property type="match status" value="1"/>
</dbReference>
<evidence type="ECO:0000259" key="6">
    <source>
        <dbReference type="PROSITE" id="PS50948"/>
    </source>
</evidence>
<feature type="domain" description="Fibronectin type-III" evidence="5">
    <location>
        <begin position="1344"/>
        <end position="1435"/>
    </location>
</feature>
<evidence type="ECO:0000313" key="8">
    <source>
        <dbReference type="EMBL" id="EEN64917.1"/>
    </source>
</evidence>
<feature type="region of interest" description="Disordered" evidence="2">
    <location>
        <begin position="195"/>
        <end position="300"/>
    </location>
</feature>
<dbReference type="PROSITE" id="PS51212">
    <property type="entry name" value="WSC"/>
    <property type="match status" value="1"/>
</dbReference>
<dbReference type="CDD" id="cd00063">
    <property type="entry name" value="FN3"/>
    <property type="match status" value="1"/>
</dbReference>
<evidence type="ECO:0000259" key="5">
    <source>
        <dbReference type="PROSITE" id="PS50853"/>
    </source>
</evidence>
<feature type="domain" description="C-type lectin" evidence="4">
    <location>
        <begin position="804"/>
        <end position="917"/>
    </location>
</feature>
<dbReference type="EMBL" id="GG666484">
    <property type="protein sequence ID" value="EEN64917.1"/>
    <property type="molecule type" value="Genomic_DNA"/>
</dbReference>
<evidence type="ECO:0000256" key="2">
    <source>
        <dbReference type="SAM" id="MobiDB-lite"/>
    </source>
</evidence>
<dbReference type="Pfam" id="PF13469">
    <property type="entry name" value="Sulfotransfer_3"/>
    <property type="match status" value="1"/>
</dbReference>
<dbReference type="Gene3D" id="3.40.50.300">
    <property type="entry name" value="P-loop containing nucleotide triphosphate hydrolases"/>
    <property type="match status" value="1"/>
</dbReference>
<feature type="compositionally biased region" description="Basic and acidic residues" evidence="2">
    <location>
        <begin position="225"/>
        <end position="239"/>
    </location>
</feature>
<dbReference type="InParanoid" id="C3Y3P1"/>
<dbReference type="InterPro" id="IPR002859">
    <property type="entry name" value="PKD/REJ-like"/>
</dbReference>
<dbReference type="SUPFAM" id="SSF52540">
    <property type="entry name" value="P-loop containing nucleoside triphosphate hydrolases"/>
    <property type="match status" value="1"/>
</dbReference>
<dbReference type="CDD" id="cd00057">
    <property type="entry name" value="FA58C"/>
    <property type="match status" value="1"/>
</dbReference>
<dbReference type="SUPFAM" id="SSF49785">
    <property type="entry name" value="Galactose-binding domain-like"/>
    <property type="match status" value="1"/>
</dbReference>
<protein>
    <submittedName>
        <fullName evidence="8">Uncharacterized protein</fullName>
    </submittedName>
</protein>
<dbReference type="eggNOG" id="KOG2649">
    <property type="taxonomic scope" value="Eukaryota"/>
</dbReference>
<dbReference type="PROSITE" id="PS50231">
    <property type="entry name" value="RICIN_B_LECTIN"/>
    <property type="match status" value="1"/>
</dbReference>
<dbReference type="eggNOG" id="KOG4297">
    <property type="taxonomic scope" value="Eukaryota"/>
</dbReference>
<dbReference type="CDD" id="cd00037">
    <property type="entry name" value="CLECT"/>
    <property type="match status" value="1"/>
</dbReference>
<dbReference type="PROSITE" id="PS50022">
    <property type="entry name" value="FA58C_3"/>
    <property type="match status" value="1"/>
</dbReference>
<evidence type="ECO:0000259" key="7">
    <source>
        <dbReference type="PROSITE" id="PS51212"/>
    </source>
</evidence>
<dbReference type="PROSITE" id="PS50041">
    <property type="entry name" value="C_TYPE_LECTIN_2"/>
    <property type="match status" value="1"/>
</dbReference>
<dbReference type="PROSITE" id="PS50853">
    <property type="entry name" value="FN3"/>
    <property type="match status" value="1"/>
</dbReference>
<dbReference type="FunFam" id="2.60.120.260:FF:000016">
    <property type="entry name" value="Contactin-associated protein-like 4 isoform 1"/>
    <property type="match status" value="1"/>
</dbReference>
<dbReference type="Pfam" id="PF00059">
    <property type="entry name" value="Lectin_C"/>
    <property type="match status" value="1"/>
</dbReference>
<feature type="region of interest" description="Disordered" evidence="2">
    <location>
        <begin position="161"/>
        <end position="182"/>
    </location>
</feature>
<gene>
    <name evidence="8" type="ORF">BRAFLDRAFT_85528</name>
</gene>
<name>C3Y3P1_BRAFL</name>
<dbReference type="InterPro" id="IPR052654">
    <property type="entry name" value="CS_Sulfotransferase"/>
</dbReference>
<dbReference type="InterPro" id="IPR001304">
    <property type="entry name" value="C-type_lectin-like"/>
</dbReference>
<evidence type="ECO:0000259" key="4">
    <source>
        <dbReference type="PROSITE" id="PS50041"/>
    </source>
</evidence>
<feature type="compositionally biased region" description="Polar residues" evidence="2">
    <location>
        <begin position="266"/>
        <end position="281"/>
    </location>
</feature>
<dbReference type="SMART" id="SM00231">
    <property type="entry name" value="FA58C"/>
    <property type="match status" value="1"/>
</dbReference>
<dbReference type="CDD" id="cd01099">
    <property type="entry name" value="PAN_AP_HGF"/>
    <property type="match status" value="1"/>
</dbReference>
<comment type="similarity">
    <text evidence="1">Belongs to the neurexin family.</text>
</comment>
<dbReference type="Gene3D" id="2.60.120.260">
    <property type="entry name" value="Galactose-binding domain-like"/>
    <property type="match status" value="1"/>
</dbReference>
<dbReference type="InterPro" id="IPR016186">
    <property type="entry name" value="C-type_lectin-like/link_sf"/>
</dbReference>
<dbReference type="SMART" id="SM00060">
    <property type="entry name" value="FN3"/>
    <property type="match status" value="2"/>
</dbReference>
<dbReference type="Gene3D" id="3.10.100.10">
    <property type="entry name" value="Mannose-Binding Protein A, subunit A"/>
    <property type="match status" value="1"/>
</dbReference>
<accession>C3Y3P1</accession>
<dbReference type="SUPFAM" id="SSF49265">
    <property type="entry name" value="Fibronectin type III"/>
    <property type="match status" value="2"/>
</dbReference>
<dbReference type="PANTHER" id="PTHR15723:SF0">
    <property type="entry name" value="CARBOHYDRATE SULFOTRANSFERASE 15"/>
    <property type="match status" value="1"/>
</dbReference>
<dbReference type="PANTHER" id="PTHR15723">
    <property type="entry name" value="CARBOHYDRATE SULFOTRANSFERASE 15"/>
    <property type="match status" value="1"/>
</dbReference>
<dbReference type="PROSITE" id="PS50948">
    <property type="entry name" value="PAN"/>
    <property type="match status" value="1"/>
</dbReference>
<evidence type="ECO:0000259" key="3">
    <source>
        <dbReference type="PROSITE" id="PS50022"/>
    </source>
</evidence>
<dbReference type="CDD" id="cd23415">
    <property type="entry name" value="beta-trefoil_Ricin_AH"/>
    <property type="match status" value="1"/>
</dbReference>
<dbReference type="InterPro" id="IPR002889">
    <property type="entry name" value="WSC_carb-bd"/>
</dbReference>
<dbReference type="InterPro" id="IPR003609">
    <property type="entry name" value="Pan_app"/>
</dbReference>
<dbReference type="InterPro" id="IPR008979">
    <property type="entry name" value="Galactose-bd-like_sf"/>
</dbReference>
<dbReference type="Pfam" id="PF02010">
    <property type="entry name" value="REJ"/>
    <property type="match status" value="1"/>
</dbReference>
<dbReference type="Gene3D" id="2.60.40.10">
    <property type="entry name" value="Immunoglobulins"/>
    <property type="match status" value="1"/>
</dbReference>
<proteinExistence type="inferred from homology"/>
<dbReference type="InterPro" id="IPR027417">
    <property type="entry name" value="P-loop_NTPase"/>
</dbReference>
<feature type="domain" description="Apple" evidence="6">
    <location>
        <begin position="923"/>
        <end position="1006"/>
    </location>
</feature>
<feature type="domain" description="WSC" evidence="7">
    <location>
        <begin position="1008"/>
        <end position="1098"/>
    </location>
</feature>
<dbReference type="InterPro" id="IPR013783">
    <property type="entry name" value="Ig-like_fold"/>
</dbReference>
<dbReference type="SUPFAM" id="SSF57414">
    <property type="entry name" value="Hairpin loop containing domain-like"/>
    <property type="match status" value="1"/>
</dbReference>
<dbReference type="InterPro" id="IPR000421">
    <property type="entry name" value="FA58C"/>
</dbReference>